<dbReference type="PANTHER" id="PTHR36444:SF2">
    <property type="entry name" value="TRANSCRIPTIONAL REGULATOR PROTEIN YOBU-RELATED"/>
    <property type="match status" value="1"/>
</dbReference>
<dbReference type="InterPro" id="IPR010499">
    <property type="entry name" value="AraC_E-bd"/>
</dbReference>
<sequence length="159" mass="18040">MTKQDAITITGVSTIGEKKLVGFRVLASNIEEFQQDIPKASLELIRRKNEIHNLVEPVKLIGAFKAGETSEEDDGYWSCLEVTDFEQIPEGMVTLTVPEQQYAVLQFKGHASEIYGTYTHLHQWIQENGYTRTPSNWTLEIYSKWSADEDSVELCDPIA</sequence>
<comment type="caution">
    <text evidence="2">The sequence shown here is derived from an EMBL/GenBank/DDBJ whole genome shotgun (WGS) entry which is preliminary data.</text>
</comment>
<proteinExistence type="predicted"/>
<reference evidence="3" key="1">
    <citation type="journal article" date="2019" name="Int. J. Syst. Evol. Microbiol.">
        <title>The Global Catalogue of Microorganisms (GCM) 10K type strain sequencing project: providing services to taxonomists for standard genome sequencing and annotation.</title>
        <authorList>
            <consortium name="The Broad Institute Genomics Platform"/>
            <consortium name="The Broad Institute Genome Sequencing Center for Infectious Disease"/>
            <person name="Wu L."/>
            <person name="Ma J."/>
        </authorList>
    </citation>
    <scope>NUCLEOTIDE SEQUENCE [LARGE SCALE GENOMIC DNA]</scope>
    <source>
        <strain evidence="3">JCM 9731</strain>
    </source>
</reference>
<gene>
    <name evidence="2" type="ORF">GCM10008967_39600</name>
</gene>
<dbReference type="SMART" id="SM00871">
    <property type="entry name" value="AraC_E_bind"/>
    <property type="match status" value="1"/>
</dbReference>
<dbReference type="SUPFAM" id="SSF55136">
    <property type="entry name" value="Probable bacterial effector-binding domain"/>
    <property type="match status" value="1"/>
</dbReference>
<evidence type="ECO:0000313" key="2">
    <source>
        <dbReference type="EMBL" id="GAA0345251.1"/>
    </source>
</evidence>
<accession>A0ABP3GJT8</accession>
<dbReference type="InterPro" id="IPR053182">
    <property type="entry name" value="YobU-like_regulator"/>
</dbReference>
<dbReference type="Proteomes" id="UP001500782">
    <property type="component" value="Unassembled WGS sequence"/>
</dbReference>
<dbReference type="EMBL" id="BAAADJ010000063">
    <property type="protein sequence ID" value="GAA0345251.1"/>
    <property type="molecule type" value="Genomic_DNA"/>
</dbReference>
<protein>
    <recommendedName>
        <fullName evidence="1">AraC effector-binding domain-containing protein</fullName>
    </recommendedName>
</protein>
<evidence type="ECO:0000259" key="1">
    <source>
        <dbReference type="SMART" id="SM00871"/>
    </source>
</evidence>
<organism evidence="2 3">
    <name type="scientific">Bacillus carboniphilus</name>
    <dbReference type="NCBI Taxonomy" id="86663"/>
    <lineage>
        <taxon>Bacteria</taxon>
        <taxon>Bacillati</taxon>
        <taxon>Bacillota</taxon>
        <taxon>Bacilli</taxon>
        <taxon>Bacillales</taxon>
        <taxon>Bacillaceae</taxon>
        <taxon>Bacillus</taxon>
    </lineage>
</organism>
<dbReference type="InterPro" id="IPR029441">
    <property type="entry name" value="Cass2"/>
</dbReference>
<dbReference type="PANTHER" id="PTHR36444">
    <property type="entry name" value="TRANSCRIPTIONAL REGULATOR PROTEIN YOBU-RELATED"/>
    <property type="match status" value="1"/>
</dbReference>
<dbReference type="Pfam" id="PF14526">
    <property type="entry name" value="Cass2"/>
    <property type="match status" value="1"/>
</dbReference>
<dbReference type="RefSeq" id="WP_343803185.1">
    <property type="nucleotide sequence ID" value="NZ_BAAADJ010000063.1"/>
</dbReference>
<dbReference type="InterPro" id="IPR011256">
    <property type="entry name" value="Reg_factor_effector_dom_sf"/>
</dbReference>
<dbReference type="Gene3D" id="3.20.80.10">
    <property type="entry name" value="Regulatory factor, effector binding domain"/>
    <property type="match status" value="1"/>
</dbReference>
<name>A0ABP3GJT8_9BACI</name>
<keyword evidence="3" id="KW-1185">Reference proteome</keyword>
<feature type="domain" description="AraC effector-binding" evidence="1">
    <location>
        <begin position="5"/>
        <end position="159"/>
    </location>
</feature>
<evidence type="ECO:0000313" key="3">
    <source>
        <dbReference type="Proteomes" id="UP001500782"/>
    </source>
</evidence>